<proteinExistence type="predicted"/>
<sequence>MPRNAASSANEGFLARCGRVRGLGERSFWIIGRKQQDFESAGDLVEGLMAKYQRLDIVFSAPELTVRQWLRSRFPKALVLPPPLASRYVANRFLINLNVRALMFVGDLAPGDRFILRAANRRAAPAAIVQATVPDITSQARAVPAASALGAVAERLEHHFVTTSAAQDCLVEAGIPIERISRLESAPLARSATFMTVIAHLLTQDLKLIRSRERPIRRRLESLALWCMAQPRLRQLLAARVERIGSVAELRKTLGNPQVLLCLGNGPSSEAPEVADVKHDCLFRVNHVWLSRGFLTGPDMVFTGAKVTLSLVKGPIFGLQSVKSEARLLVTRLLRPRFRRVRYATIERFGLYLSESRWQGIRPTNGAAMLATAVALQPPRLVISGIDLFSHPAGTYPGDTATPNAYSPGHEAESELALLLEALSRYEGELTILSPALKARWDEHRATRSRQASI</sequence>
<reference evidence="1" key="1">
    <citation type="submission" date="2020-03" db="EMBL/GenBank/DDBJ databases">
        <title>Genome of Pelagibius litoralis DSM 21314T.</title>
        <authorList>
            <person name="Wang G."/>
        </authorList>
    </citation>
    <scope>NUCLEOTIDE SEQUENCE</scope>
    <source>
        <strain evidence="1">DSM 21314</strain>
    </source>
</reference>
<keyword evidence="2" id="KW-1185">Reference proteome</keyword>
<protein>
    <submittedName>
        <fullName evidence="1">Uncharacterized protein</fullName>
    </submittedName>
</protein>
<gene>
    <name evidence="1" type="ORF">HBA54_23215</name>
</gene>
<evidence type="ECO:0000313" key="2">
    <source>
        <dbReference type="Proteomes" id="UP000761264"/>
    </source>
</evidence>
<dbReference type="AlphaFoldDB" id="A0A967KFR3"/>
<evidence type="ECO:0000313" key="1">
    <source>
        <dbReference type="EMBL" id="NIA71505.1"/>
    </source>
</evidence>
<comment type="caution">
    <text evidence="1">The sequence shown here is derived from an EMBL/GenBank/DDBJ whole genome shotgun (WGS) entry which is preliminary data.</text>
</comment>
<name>A0A967KFR3_9PROT</name>
<dbReference type="Proteomes" id="UP000761264">
    <property type="component" value="Unassembled WGS sequence"/>
</dbReference>
<accession>A0A967KFR3</accession>
<organism evidence="1 2">
    <name type="scientific">Pelagibius litoralis</name>
    <dbReference type="NCBI Taxonomy" id="374515"/>
    <lineage>
        <taxon>Bacteria</taxon>
        <taxon>Pseudomonadati</taxon>
        <taxon>Pseudomonadota</taxon>
        <taxon>Alphaproteobacteria</taxon>
        <taxon>Rhodospirillales</taxon>
        <taxon>Rhodovibrionaceae</taxon>
        <taxon>Pelagibius</taxon>
    </lineage>
</organism>
<dbReference type="RefSeq" id="WP_167229207.1">
    <property type="nucleotide sequence ID" value="NZ_JAAQPH010000023.1"/>
</dbReference>
<dbReference type="EMBL" id="JAAQPH010000023">
    <property type="protein sequence ID" value="NIA71505.1"/>
    <property type="molecule type" value="Genomic_DNA"/>
</dbReference>